<dbReference type="CDD" id="cd01651">
    <property type="entry name" value="RT_G2_intron"/>
    <property type="match status" value="1"/>
</dbReference>
<dbReference type="GeneID" id="68665324"/>
<dbReference type="Pfam" id="PF01348">
    <property type="entry name" value="Intron_maturas2"/>
    <property type="match status" value="1"/>
</dbReference>
<dbReference type="PANTHER" id="PTHR34047">
    <property type="entry name" value="NUCLEAR INTRON MATURASE 1, MITOCHONDRIAL-RELATED"/>
    <property type="match status" value="1"/>
</dbReference>
<dbReference type="RefSeq" id="YP_010218675.1">
    <property type="nucleotide sequence ID" value="NC_058917.1"/>
</dbReference>
<evidence type="ECO:0000313" key="3">
    <source>
        <dbReference type="EMBL" id="UBU98527.1"/>
    </source>
</evidence>
<evidence type="ECO:0000256" key="1">
    <source>
        <dbReference type="SAM" id="MobiDB-lite"/>
    </source>
</evidence>
<dbReference type="AlphaFoldDB" id="A0A8K1I878"/>
<dbReference type="InterPro" id="IPR000477">
    <property type="entry name" value="RT_dom"/>
</dbReference>
<geneLocation type="mitochondrion" evidence="3"/>
<protein>
    <submittedName>
        <fullName evidence="3">Reverse transcriptase</fullName>
    </submittedName>
</protein>
<evidence type="ECO:0000259" key="2">
    <source>
        <dbReference type="PROSITE" id="PS50878"/>
    </source>
</evidence>
<dbReference type="InterPro" id="IPR024937">
    <property type="entry name" value="Domain_X"/>
</dbReference>
<feature type="domain" description="Reverse transcriptase" evidence="2">
    <location>
        <begin position="287"/>
        <end position="586"/>
    </location>
</feature>
<dbReference type="PANTHER" id="PTHR34047:SF8">
    <property type="entry name" value="PROTEIN YKFC"/>
    <property type="match status" value="1"/>
</dbReference>
<feature type="region of interest" description="Disordered" evidence="1">
    <location>
        <begin position="33"/>
        <end position="52"/>
    </location>
</feature>
<keyword evidence="3" id="KW-0496">Mitochondrion</keyword>
<dbReference type="GO" id="GO:0005739">
    <property type="term" value="C:mitochondrion"/>
    <property type="evidence" value="ECO:0007669"/>
    <property type="project" value="UniProtKB-ARBA"/>
</dbReference>
<proteinExistence type="predicted"/>
<organism evidence="3">
    <name type="scientific">Morchella brunnea</name>
    <dbReference type="NCBI Taxonomy" id="1174671"/>
    <lineage>
        <taxon>Eukaryota</taxon>
        <taxon>Fungi</taxon>
        <taxon>Dikarya</taxon>
        <taxon>Ascomycota</taxon>
        <taxon>Pezizomycotina</taxon>
        <taxon>Pezizomycetes</taxon>
        <taxon>Pezizales</taxon>
        <taxon>Morchellaceae</taxon>
        <taxon>Morchella</taxon>
    </lineage>
</organism>
<keyword evidence="3" id="KW-0695">RNA-directed DNA polymerase</keyword>
<gene>
    <name evidence="3" type="primary">orf756</name>
</gene>
<dbReference type="GO" id="GO:0006397">
    <property type="term" value="P:mRNA processing"/>
    <property type="evidence" value="ECO:0007669"/>
    <property type="project" value="InterPro"/>
</dbReference>
<dbReference type="SUPFAM" id="SSF56672">
    <property type="entry name" value="DNA/RNA polymerases"/>
    <property type="match status" value="1"/>
</dbReference>
<name>A0A8K1I878_9PEZI</name>
<keyword evidence="3" id="KW-0808">Transferase</keyword>
<dbReference type="Pfam" id="PF00078">
    <property type="entry name" value="RVT_1"/>
    <property type="match status" value="1"/>
</dbReference>
<reference evidence="3" key="1">
    <citation type="submission" date="2021-01" db="EMBL/GenBank/DDBJ databases">
        <authorList>
            <person name="Sun H.-H."/>
            <person name="Zhang S."/>
            <person name="Zhang Y.-J."/>
        </authorList>
    </citation>
    <scope>NUCLEOTIDE SEQUENCE</scope>
    <source>
        <strain evidence="3">CMM1</strain>
    </source>
</reference>
<dbReference type="InterPro" id="IPR051083">
    <property type="entry name" value="GrpII_Intron_Splice-Mob/Def"/>
</dbReference>
<dbReference type="EMBL" id="MW538937">
    <property type="protein sequence ID" value="UBU98527.1"/>
    <property type="molecule type" value="Genomic_DNA"/>
</dbReference>
<dbReference type="GO" id="GO:0003964">
    <property type="term" value="F:RNA-directed DNA polymerase activity"/>
    <property type="evidence" value="ECO:0007669"/>
    <property type="project" value="UniProtKB-KW"/>
</dbReference>
<keyword evidence="3" id="KW-0548">Nucleotidyltransferase</keyword>
<dbReference type="InterPro" id="IPR043502">
    <property type="entry name" value="DNA/RNA_pol_sf"/>
</dbReference>
<sequence>MRLCASYHYGSERSEYCPRVFPATKLGGGESRTSNLAFSSSPLPKGSKGGIRPNRKGRIACRAVFSKVKIVLFEVYSPGASPRGLQLIRDRLNAMNQVKIWRSWLWTIRNQGKIFTHNVKSGQPKENSIMIIGTKGLPKGPKGYGSRKTVVLNSNNRRPTITSSLIQNGKRSRVLSAIINTGRVLGINVRNINNSAGGSSTVSTDGVAKLRKIHVLCRQNPNFIVTDKIYRLLYEPALYEIAYDKLKRGKPPSCGGNMTLPPLAPPGGVGFNSTTLDGMSKEVIEDIIKQMRVGTFKFSPGRINIPKPRFAGGTRPLTIAPPRDKLVQEVMRMILEAIFEPSFSDYSHGFRPGKSCHSALKDVKTKFGVATWYIEGDIAKCFESIDHFKLVGIIGGRVKDPRFMELIRKTLKAGYMEFTKYTHSVVGTLQGSIISPILCNIYMNEFDKYIEGLEKEFNIGTKASRNPEWVSCQNKKLALVAKTLEGKLKWHKLMLKNPSKRGGALRAPPCSSPREGGPLSFDPNYRKLVYVRYADDWLIGVRGSREDCRYLLEKVRTFLDSELKITLSHTLITNVSESASFLGTVIGRSKVQAFQKTQIGPLFPPSLSKRERGEREGCIPPSQGGCFAIRINKELILTAPILRVLKKLEKASFIKGNISNPKMHWLANSKDEIILLYNAVYRGIMEYYCFASNINELSARVHIILKSSCAKLLAAKFTLGTQAQVYKALGKDLKGKDKHGFVKRTSGINTGFRMST</sequence>
<dbReference type="PROSITE" id="PS50878">
    <property type="entry name" value="RT_POL"/>
    <property type="match status" value="1"/>
</dbReference>
<accession>A0A8K1I878</accession>